<dbReference type="PANTHER" id="PTHR43537:SF44">
    <property type="entry name" value="GNTR FAMILY REGULATORY PROTEIN"/>
    <property type="match status" value="1"/>
</dbReference>
<protein>
    <submittedName>
        <fullName evidence="5">GntR family transcriptional regulator</fullName>
    </submittedName>
</protein>
<proteinExistence type="predicted"/>
<evidence type="ECO:0000259" key="4">
    <source>
        <dbReference type="PROSITE" id="PS50949"/>
    </source>
</evidence>
<dbReference type="InterPro" id="IPR011711">
    <property type="entry name" value="GntR_C"/>
</dbReference>
<dbReference type="PANTHER" id="PTHR43537">
    <property type="entry name" value="TRANSCRIPTIONAL REGULATOR, GNTR FAMILY"/>
    <property type="match status" value="1"/>
</dbReference>
<dbReference type="PROSITE" id="PS50949">
    <property type="entry name" value="HTH_GNTR"/>
    <property type="match status" value="1"/>
</dbReference>
<dbReference type="Gene3D" id="1.10.10.10">
    <property type="entry name" value="Winged helix-like DNA-binding domain superfamily/Winged helix DNA-binding domain"/>
    <property type="match status" value="1"/>
</dbReference>
<dbReference type="Pfam" id="PF00392">
    <property type="entry name" value="GntR"/>
    <property type="match status" value="1"/>
</dbReference>
<dbReference type="AlphaFoldDB" id="A0A2W7MD06"/>
<dbReference type="EMBL" id="QKZI01000006">
    <property type="protein sequence ID" value="PZX03674.1"/>
    <property type="molecule type" value="Genomic_DNA"/>
</dbReference>
<dbReference type="PRINTS" id="PR00035">
    <property type="entry name" value="HTHGNTR"/>
</dbReference>
<dbReference type="RefSeq" id="WP_111440135.1">
    <property type="nucleotide sequence ID" value="NZ_QKZI01000006.1"/>
</dbReference>
<keyword evidence="6" id="KW-1185">Reference proteome</keyword>
<evidence type="ECO:0000256" key="3">
    <source>
        <dbReference type="ARBA" id="ARBA00023163"/>
    </source>
</evidence>
<evidence type="ECO:0000256" key="1">
    <source>
        <dbReference type="ARBA" id="ARBA00023015"/>
    </source>
</evidence>
<dbReference type="InterPro" id="IPR000524">
    <property type="entry name" value="Tscrpt_reg_HTH_GntR"/>
</dbReference>
<organism evidence="5 6">
    <name type="scientific">Psychrobacillus insolitus</name>
    <dbReference type="NCBI Taxonomy" id="1461"/>
    <lineage>
        <taxon>Bacteria</taxon>
        <taxon>Bacillati</taxon>
        <taxon>Bacillota</taxon>
        <taxon>Bacilli</taxon>
        <taxon>Bacillales</taxon>
        <taxon>Bacillaceae</taxon>
        <taxon>Psychrobacillus</taxon>
    </lineage>
</organism>
<evidence type="ECO:0000313" key="6">
    <source>
        <dbReference type="Proteomes" id="UP000248646"/>
    </source>
</evidence>
<dbReference type="SMART" id="SM00345">
    <property type="entry name" value="HTH_GNTR"/>
    <property type="match status" value="1"/>
</dbReference>
<comment type="caution">
    <text evidence="5">The sequence shown here is derived from an EMBL/GenBank/DDBJ whole genome shotgun (WGS) entry which is preliminary data.</text>
</comment>
<keyword evidence="1" id="KW-0805">Transcription regulation</keyword>
<dbReference type="GO" id="GO:0003677">
    <property type="term" value="F:DNA binding"/>
    <property type="evidence" value="ECO:0007669"/>
    <property type="project" value="UniProtKB-KW"/>
</dbReference>
<name>A0A2W7MD06_9BACI</name>
<dbReference type="InterPro" id="IPR036388">
    <property type="entry name" value="WH-like_DNA-bd_sf"/>
</dbReference>
<dbReference type="Proteomes" id="UP000248646">
    <property type="component" value="Unassembled WGS sequence"/>
</dbReference>
<accession>A0A2W7MD06</accession>
<dbReference type="Pfam" id="PF07729">
    <property type="entry name" value="FCD"/>
    <property type="match status" value="1"/>
</dbReference>
<sequence>MLNLSEQLVHDIGKKIIKEVIPSGSLLPKVEVMSEQYGVSRTVVREAFKGLVARGLVNSVSKVGTIVCDRKDWKWWDTEVLGWACEDTPDYKFLQQLTEMRLAIEPTASELAVKNATEEDIKNITAAFEDLETSAMNRSESQWAQADYNFHQSIMAASHNELLINLGDLLRNSLLQSRRQTMKEYVNVEKDLSASKEQALNLHKNVYMAICKGNGIEARQTMYDLILDVNTIIEKSKNESVSLK</sequence>
<dbReference type="SUPFAM" id="SSF48008">
    <property type="entry name" value="GntR ligand-binding domain-like"/>
    <property type="match status" value="1"/>
</dbReference>
<evidence type="ECO:0000313" key="5">
    <source>
        <dbReference type="EMBL" id="PZX03674.1"/>
    </source>
</evidence>
<evidence type="ECO:0000256" key="2">
    <source>
        <dbReference type="ARBA" id="ARBA00023125"/>
    </source>
</evidence>
<dbReference type="InterPro" id="IPR036390">
    <property type="entry name" value="WH_DNA-bd_sf"/>
</dbReference>
<dbReference type="OrthoDB" id="9782299at2"/>
<reference evidence="5 6" key="1">
    <citation type="submission" date="2018-06" db="EMBL/GenBank/DDBJ databases">
        <title>Genomic Encyclopedia of Type Strains, Phase IV (KMG-IV): sequencing the most valuable type-strain genomes for metagenomic binning, comparative biology and taxonomic classification.</title>
        <authorList>
            <person name="Goeker M."/>
        </authorList>
    </citation>
    <scope>NUCLEOTIDE SEQUENCE [LARGE SCALE GENOMIC DNA]</scope>
    <source>
        <strain evidence="5 6">DSM 5</strain>
    </source>
</reference>
<gene>
    <name evidence="5" type="ORF">C7437_10699</name>
</gene>
<dbReference type="CDD" id="cd07377">
    <property type="entry name" value="WHTH_GntR"/>
    <property type="match status" value="1"/>
</dbReference>
<dbReference type="GO" id="GO:0003700">
    <property type="term" value="F:DNA-binding transcription factor activity"/>
    <property type="evidence" value="ECO:0007669"/>
    <property type="project" value="InterPro"/>
</dbReference>
<keyword evidence="2" id="KW-0238">DNA-binding</keyword>
<dbReference type="SUPFAM" id="SSF46785">
    <property type="entry name" value="Winged helix' DNA-binding domain"/>
    <property type="match status" value="1"/>
</dbReference>
<dbReference type="Gene3D" id="1.20.120.530">
    <property type="entry name" value="GntR ligand-binding domain-like"/>
    <property type="match status" value="1"/>
</dbReference>
<dbReference type="InterPro" id="IPR008920">
    <property type="entry name" value="TF_FadR/GntR_C"/>
</dbReference>
<feature type="domain" description="HTH gntR-type" evidence="4">
    <location>
        <begin position="2"/>
        <end position="70"/>
    </location>
</feature>
<keyword evidence="3" id="KW-0804">Transcription</keyword>
<dbReference type="SMART" id="SM00895">
    <property type="entry name" value="FCD"/>
    <property type="match status" value="1"/>
</dbReference>